<sequence>MQTHRRKLRITLLGPSFCGKTAIINRFINNCFLSKYMPTSDVNVYNTKLDLNDEDDGRSYMIDCEIVDTFPLNHPHLLKKYKDNANLKREISLRSELSRREMEAKLRKILNNSFEDPGYKKSKNRPKRVKKINPEFSHALLFIFDCSEIQSFDIVCGYIEAFNKIEESKLSLVAPSQGEDIYRTKKMIIGNKNDMKVHDFKKIMDKNPILFKEIEYVETSALVNSNDSNRLSINSIFKKVYGKIMEDPMFEDIEWNKIKNRELEEVKDLTIPTLIPQIEEPPIESKISQFLSFRKSFMCFGFGGKEDSESEEDEEFSVRTKWMMKTKKADHEEFHSDDSFS</sequence>
<gene>
    <name evidence="2" type="ORF">ECRASSUSDP1_LOCUS8854</name>
</gene>
<evidence type="ECO:0000256" key="1">
    <source>
        <dbReference type="ARBA" id="ARBA00022741"/>
    </source>
</evidence>
<dbReference type="AlphaFoldDB" id="A0AAD1UIX0"/>
<evidence type="ECO:0000313" key="2">
    <source>
        <dbReference type="EMBL" id="CAI2367567.1"/>
    </source>
</evidence>
<dbReference type="Proteomes" id="UP001295684">
    <property type="component" value="Unassembled WGS sequence"/>
</dbReference>
<reference evidence="2" key="1">
    <citation type="submission" date="2023-07" db="EMBL/GenBank/DDBJ databases">
        <authorList>
            <consortium name="AG Swart"/>
            <person name="Singh M."/>
            <person name="Singh A."/>
            <person name="Seah K."/>
            <person name="Emmerich C."/>
        </authorList>
    </citation>
    <scope>NUCLEOTIDE SEQUENCE</scope>
    <source>
        <strain evidence="2">DP1</strain>
    </source>
</reference>
<organism evidence="2 3">
    <name type="scientific">Euplotes crassus</name>
    <dbReference type="NCBI Taxonomy" id="5936"/>
    <lineage>
        <taxon>Eukaryota</taxon>
        <taxon>Sar</taxon>
        <taxon>Alveolata</taxon>
        <taxon>Ciliophora</taxon>
        <taxon>Intramacronucleata</taxon>
        <taxon>Spirotrichea</taxon>
        <taxon>Hypotrichia</taxon>
        <taxon>Euplotida</taxon>
        <taxon>Euplotidae</taxon>
        <taxon>Moneuplotes</taxon>
    </lineage>
</organism>
<dbReference type="InterPro" id="IPR027417">
    <property type="entry name" value="P-loop_NTPase"/>
</dbReference>
<dbReference type="GO" id="GO:0000166">
    <property type="term" value="F:nucleotide binding"/>
    <property type="evidence" value="ECO:0007669"/>
    <property type="project" value="UniProtKB-KW"/>
</dbReference>
<protein>
    <submittedName>
        <fullName evidence="2">Uncharacterized protein</fullName>
    </submittedName>
</protein>
<evidence type="ECO:0000313" key="3">
    <source>
        <dbReference type="Proteomes" id="UP001295684"/>
    </source>
</evidence>
<proteinExistence type="predicted"/>
<dbReference type="PROSITE" id="PS51419">
    <property type="entry name" value="RAB"/>
    <property type="match status" value="1"/>
</dbReference>
<comment type="caution">
    <text evidence="2">The sequence shown here is derived from an EMBL/GenBank/DDBJ whole genome shotgun (WGS) entry which is preliminary data.</text>
</comment>
<dbReference type="PANTHER" id="PTHR47978">
    <property type="match status" value="1"/>
</dbReference>
<accession>A0AAD1UIX0</accession>
<dbReference type="SUPFAM" id="SSF52540">
    <property type="entry name" value="P-loop containing nucleoside triphosphate hydrolases"/>
    <property type="match status" value="1"/>
</dbReference>
<name>A0AAD1UIX0_EUPCR</name>
<keyword evidence="3" id="KW-1185">Reference proteome</keyword>
<dbReference type="Pfam" id="PF08477">
    <property type="entry name" value="Roc"/>
    <property type="match status" value="1"/>
</dbReference>
<dbReference type="EMBL" id="CAMPGE010008680">
    <property type="protein sequence ID" value="CAI2367567.1"/>
    <property type="molecule type" value="Genomic_DNA"/>
</dbReference>
<dbReference type="Gene3D" id="3.40.50.300">
    <property type="entry name" value="P-loop containing nucleotide triphosphate hydrolases"/>
    <property type="match status" value="1"/>
</dbReference>
<keyword evidence="1" id="KW-0547">Nucleotide-binding</keyword>